<dbReference type="CDD" id="cd06529">
    <property type="entry name" value="S24_LexA-like"/>
    <property type="match status" value="1"/>
</dbReference>
<name>A0A016QSL5_9DEIO</name>
<dbReference type="InterPro" id="IPR036286">
    <property type="entry name" value="LexA/Signal_pep-like_sf"/>
</dbReference>
<dbReference type="EMBL" id="JHAC01000013">
    <property type="protein sequence ID" value="EYB68902.1"/>
    <property type="molecule type" value="Genomic_DNA"/>
</dbReference>
<dbReference type="STRING" id="1476583.DEIPH_ctg013orf0004"/>
<accession>A0A016QSL5</accession>
<keyword evidence="3" id="KW-1185">Reference proteome</keyword>
<organism evidence="2 3">
    <name type="scientific">Deinococcus phoenicis</name>
    <dbReference type="NCBI Taxonomy" id="1476583"/>
    <lineage>
        <taxon>Bacteria</taxon>
        <taxon>Thermotogati</taxon>
        <taxon>Deinococcota</taxon>
        <taxon>Deinococci</taxon>
        <taxon>Deinococcales</taxon>
        <taxon>Deinococcaceae</taxon>
        <taxon>Deinococcus</taxon>
    </lineage>
</organism>
<dbReference type="Pfam" id="PF00717">
    <property type="entry name" value="Peptidase_S24"/>
    <property type="match status" value="1"/>
</dbReference>
<dbReference type="RefSeq" id="WP_034354667.1">
    <property type="nucleotide sequence ID" value="NZ_JHAC01000013.1"/>
</dbReference>
<dbReference type="Gene3D" id="2.10.109.10">
    <property type="entry name" value="Umud Fragment, subunit A"/>
    <property type="match status" value="1"/>
</dbReference>
<dbReference type="InterPro" id="IPR015927">
    <property type="entry name" value="Peptidase_S24_S26A/B/C"/>
</dbReference>
<dbReference type="OrthoDB" id="74175at2"/>
<dbReference type="AlphaFoldDB" id="A0A016QSL5"/>
<comment type="caution">
    <text evidence="2">The sequence shown here is derived from an EMBL/GenBank/DDBJ whole genome shotgun (WGS) entry which is preliminary data.</text>
</comment>
<protein>
    <recommendedName>
        <fullName evidence="1">Peptidase S24/S26A/S26B/S26C domain-containing protein</fullName>
    </recommendedName>
</protein>
<evidence type="ECO:0000259" key="1">
    <source>
        <dbReference type="Pfam" id="PF00717"/>
    </source>
</evidence>
<proteinExistence type="predicted"/>
<evidence type="ECO:0000313" key="3">
    <source>
        <dbReference type="Proteomes" id="UP000020492"/>
    </source>
</evidence>
<dbReference type="PATRIC" id="fig|1476583.3.peg.941"/>
<evidence type="ECO:0000313" key="2">
    <source>
        <dbReference type="EMBL" id="EYB68902.1"/>
    </source>
</evidence>
<reference evidence="2 3" key="1">
    <citation type="submission" date="2014-03" db="EMBL/GenBank/DDBJ databases">
        <title>Draft genome sequence of Deinococcus phoenicis 1P10ME.</title>
        <authorList>
            <person name="Stepanov V.G."/>
            <person name="Vaishampayan P."/>
            <person name="Venkateswaran K."/>
            <person name="Fox G.E."/>
        </authorList>
    </citation>
    <scope>NUCLEOTIDE SEQUENCE [LARGE SCALE GENOMIC DNA]</scope>
    <source>
        <strain evidence="2 3">1P10ME</strain>
    </source>
</reference>
<gene>
    <name evidence="2" type="ORF">DEIPH_ctg013orf0004</name>
</gene>
<dbReference type="Proteomes" id="UP000020492">
    <property type="component" value="Unassembled WGS sequence"/>
</dbReference>
<feature type="domain" description="Peptidase S24/S26A/S26B/S26C" evidence="1">
    <location>
        <begin position="5"/>
        <end position="125"/>
    </location>
</feature>
<sequence length="138" mass="14976">MLPVSGIVQASRPDAPVDDYYADLRQVVVTLTASQYRPGARAMLITGDSMDDGTECAIRSGDIVLVDTNITYSIYSPHKITVFETPNGYVAKLRTVLNGKHVLASLNPNVPPIRNMTGYKIVGSVYAKYVGARQVESV</sequence>
<dbReference type="InterPro" id="IPR039418">
    <property type="entry name" value="LexA-like"/>
</dbReference>
<dbReference type="SUPFAM" id="SSF51306">
    <property type="entry name" value="LexA/Signal peptidase"/>
    <property type="match status" value="1"/>
</dbReference>